<proteinExistence type="predicted"/>
<dbReference type="InterPro" id="IPR037914">
    <property type="entry name" value="SpoVT-AbrB_sf"/>
</dbReference>
<evidence type="ECO:0000313" key="2">
    <source>
        <dbReference type="Proteomes" id="UP001501676"/>
    </source>
</evidence>
<organism evidence="1 2">
    <name type="scientific">Cryptosporangium minutisporangium</name>
    <dbReference type="NCBI Taxonomy" id="113569"/>
    <lineage>
        <taxon>Bacteria</taxon>
        <taxon>Bacillati</taxon>
        <taxon>Actinomycetota</taxon>
        <taxon>Actinomycetes</taxon>
        <taxon>Cryptosporangiales</taxon>
        <taxon>Cryptosporangiaceae</taxon>
        <taxon>Cryptosporangium</taxon>
    </lineage>
</organism>
<accession>A0ABP6SNN2</accession>
<reference evidence="2" key="1">
    <citation type="journal article" date="2019" name="Int. J. Syst. Evol. Microbiol.">
        <title>The Global Catalogue of Microorganisms (GCM) 10K type strain sequencing project: providing services to taxonomists for standard genome sequencing and annotation.</title>
        <authorList>
            <consortium name="The Broad Institute Genomics Platform"/>
            <consortium name="The Broad Institute Genome Sequencing Center for Infectious Disease"/>
            <person name="Wu L."/>
            <person name="Ma J."/>
        </authorList>
    </citation>
    <scope>NUCLEOTIDE SEQUENCE [LARGE SCALE GENOMIC DNA]</scope>
    <source>
        <strain evidence="2">JCM 9458</strain>
    </source>
</reference>
<dbReference type="Gene3D" id="2.10.260.10">
    <property type="match status" value="1"/>
</dbReference>
<dbReference type="Proteomes" id="UP001501676">
    <property type="component" value="Unassembled WGS sequence"/>
</dbReference>
<evidence type="ECO:0008006" key="3">
    <source>
        <dbReference type="Google" id="ProtNLM"/>
    </source>
</evidence>
<dbReference type="EMBL" id="BAAAYN010000001">
    <property type="protein sequence ID" value="GAA3381573.1"/>
    <property type="molecule type" value="Genomic_DNA"/>
</dbReference>
<protein>
    <recommendedName>
        <fullName evidence="3">AbrB/MazE/SpoVT family DNA-binding domain-containing protein</fullName>
    </recommendedName>
</protein>
<name>A0ABP6SNN2_9ACTN</name>
<comment type="caution">
    <text evidence="1">The sequence shown here is derived from an EMBL/GenBank/DDBJ whole genome shotgun (WGS) entry which is preliminary data.</text>
</comment>
<keyword evidence="2" id="KW-1185">Reference proteome</keyword>
<evidence type="ECO:0000313" key="1">
    <source>
        <dbReference type="EMBL" id="GAA3381573.1"/>
    </source>
</evidence>
<gene>
    <name evidence="1" type="ORF">GCM10020369_00040</name>
</gene>
<dbReference type="SUPFAM" id="SSF89447">
    <property type="entry name" value="AbrB/MazE/MraZ-like"/>
    <property type="match status" value="1"/>
</dbReference>
<sequence length="159" mass="16485">MGLVTTPVPSVVPFSGTFRPSRGPGSGRPATWPLPLARLAPAGRSGALVYCLTALDDSGRIRDRSLLAALGWAPGTPVEVCEREGLIVVARGPAGVFRVTGQGFVVLPAAVRHWCGLRPGDRVLVVADPGAGWMVVHPPAALEAMVSAVHTAVWGGEPR</sequence>